<dbReference type="Gene3D" id="3.40.50.300">
    <property type="entry name" value="P-loop containing nucleotide triphosphate hydrolases"/>
    <property type="match status" value="1"/>
</dbReference>
<name>A0A7W2IMN3_9BURK</name>
<organism evidence="2 3">
    <name type="scientific">Rugamonas apoptosis</name>
    <dbReference type="NCBI Taxonomy" id="2758570"/>
    <lineage>
        <taxon>Bacteria</taxon>
        <taxon>Pseudomonadati</taxon>
        <taxon>Pseudomonadota</taxon>
        <taxon>Betaproteobacteria</taxon>
        <taxon>Burkholderiales</taxon>
        <taxon>Oxalobacteraceae</taxon>
        <taxon>Telluria group</taxon>
        <taxon>Rugamonas</taxon>
    </lineage>
</organism>
<reference evidence="2 3" key="1">
    <citation type="submission" date="2020-07" db="EMBL/GenBank/DDBJ databases">
        <title>Novel species isolated from subtropical streams in China.</title>
        <authorList>
            <person name="Lu H."/>
        </authorList>
    </citation>
    <scope>NUCLEOTIDE SEQUENCE [LARGE SCALE GENOMIC DNA]</scope>
    <source>
        <strain evidence="2 3">LX47W</strain>
    </source>
</reference>
<evidence type="ECO:0000313" key="2">
    <source>
        <dbReference type="EMBL" id="MBA5689809.1"/>
    </source>
</evidence>
<dbReference type="RefSeq" id="WP_182156594.1">
    <property type="nucleotide sequence ID" value="NZ_JACEZU010000012.1"/>
</dbReference>
<dbReference type="EMBL" id="JACEZU010000012">
    <property type="protein sequence ID" value="MBA5689809.1"/>
    <property type="molecule type" value="Genomic_DNA"/>
</dbReference>
<dbReference type="InterPro" id="IPR003959">
    <property type="entry name" value="ATPase_AAA_core"/>
</dbReference>
<dbReference type="CDD" id="cd00267">
    <property type="entry name" value="ABC_ATPase"/>
    <property type="match status" value="1"/>
</dbReference>
<evidence type="ECO:0000259" key="1">
    <source>
        <dbReference type="Pfam" id="PF13304"/>
    </source>
</evidence>
<dbReference type="SUPFAM" id="SSF52540">
    <property type="entry name" value="P-loop containing nucleoside triphosphate hydrolases"/>
    <property type="match status" value="1"/>
</dbReference>
<proteinExistence type="predicted"/>
<dbReference type="InterPro" id="IPR027417">
    <property type="entry name" value="P-loop_NTPase"/>
</dbReference>
<dbReference type="Proteomes" id="UP000573499">
    <property type="component" value="Unassembled WGS sequence"/>
</dbReference>
<evidence type="ECO:0000313" key="3">
    <source>
        <dbReference type="Proteomes" id="UP000573499"/>
    </source>
</evidence>
<feature type="domain" description="ATPase AAA-type core" evidence="1">
    <location>
        <begin position="224"/>
        <end position="375"/>
    </location>
</feature>
<protein>
    <recommendedName>
        <fullName evidence="1">ATPase AAA-type core domain-containing protein</fullName>
    </recommendedName>
</protein>
<keyword evidence="3" id="KW-1185">Reference proteome</keyword>
<dbReference type="Pfam" id="PF13304">
    <property type="entry name" value="AAA_21"/>
    <property type="match status" value="1"/>
</dbReference>
<dbReference type="AlphaFoldDB" id="A0A7W2IMN3"/>
<sequence>MTLLVGPNGSGKTQTLLSLGKAIARYETPEVEIDWSANGESRKTFALYFTAIPYIIDLPGDTKHFSAVHPKSTRGHVLPEVKTATDLAKEFNLSPSPTLTLTSFEKVFSFVKDLIFRPYIYRREKYKLGADWIASLVELENKITTRRTELSKMRRDNNITFEDMFNSEEYRSILNEEILLRNQLLASMEELLGEEALLRMRAVHRVTQEQRLTKDVRIDLLTRLGLPVILADGNKAQPKAEERFNHALQQLREIHKVLGRPDFKGKHYRLNVTQWEKLSKLNLNGIAQLSLAGASSGAAALLDQFARLKRKIDDISLDKSIRNLVLLIDEGDVFLHLEWQQQYVNFLDLTIEKFWKQRFDCIQIVMATHSPVLMSDFPKDCIHKLSPTTDQPNNKTAPNEMMSFGAPLDRIVRSVGGAGTLGAFATRTIRKLLADIEKGVPINQYHLDMIDDPVIKQHIQRILETIDLTAQANAN</sequence>
<comment type="caution">
    <text evidence="2">The sequence shown here is derived from an EMBL/GenBank/DDBJ whole genome shotgun (WGS) entry which is preliminary data.</text>
</comment>
<accession>A0A7W2IMN3</accession>
<dbReference type="GO" id="GO:0005524">
    <property type="term" value="F:ATP binding"/>
    <property type="evidence" value="ECO:0007669"/>
    <property type="project" value="InterPro"/>
</dbReference>
<dbReference type="GO" id="GO:0016887">
    <property type="term" value="F:ATP hydrolysis activity"/>
    <property type="evidence" value="ECO:0007669"/>
    <property type="project" value="InterPro"/>
</dbReference>
<gene>
    <name evidence="2" type="ORF">H3H39_22430</name>
</gene>